<dbReference type="Proteomes" id="UP001497497">
    <property type="component" value="Unassembled WGS sequence"/>
</dbReference>
<reference evidence="3 4" key="1">
    <citation type="submission" date="2024-04" db="EMBL/GenBank/DDBJ databases">
        <authorList>
            <consortium name="Genoscope - CEA"/>
            <person name="William W."/>
        </authorList>
    </citation>
    <scope>NUCLEOTIDE SEQUENCE [LARGE SCALE GENOMIC DNA]</scope>
</reference>
<organism evidence="3 4">
    <name type="scientific">Lymnaea stagnalis</name>
    <name type="common">Great pond snail</name>
    <name type="synonym">Helix stagnalis</name>
    <dbReference type="NCBI Taxonomy" id="6523"/>
    <lineage>
        <taxon>Eukaryota</taxon>
        <taxon>Metazoa</taxon>
        <taxon>Spiralia</taxon>
        <taxon>Lophotrochozoa</taxon>
        <taxon>Mollusca</taxon>
        <taxon>Gastropoda</taxon>
        <taxon>Heterobranchia</taxon>
        <taxon>Euthyneura</taxon>
        <taxon>Panpulmonata</taxon>
        <taxon>Hygrophila</taxon>
        <taxon>Lymnaeoidea</taxon>
        <taxon>Lymnaeidae</taxon>
        <taxon>Lymnaea</taxon>
    </lineage>
</organism>
<evidence type="ECO:0000256" key="2">
    <source>
        <dbReference type="SAM" id="MobiDB-lite"/>
    </source>
</evidence>
<feature type="region of interest" description="Disordered" evidence="2">
    <location>
        <begin position="312"/>
        <end position="348"/>
    </location>
</feature>
<accession>A0AAV2IDR1</accession>
<feature type="region of interest" description="Disordered" evidence="2">
    <location>
        <begin position="782"/>
        <end position="887"/>
    </location>
</feature>
<feature type="non-terminal residue" evidence="3">
    <location>
        <position position="1124"/>
    </location>
</feature>
<feature type="region of interest" description="Disordered" evidence="2">
    <location>
        <begin position="937"/>
        <end position="1124"/>
    </location>
</feature>
<feature type="compositionally biased region" description="Polar residues" evidence="2">
    <location>
        <begin position="1027"/>
        <end position="1037"/>
    </location>
</feature>
<feature type="compositionally biased region" description="Pro residues" evidence="2">
    <location>
        <begin position="1050"/>
        <end position="1065"/>
    </location>
</feature>
<feature type="compositionally biased region" description="Basic residues" evidence="2">
    <location>
        <begin position="319"/>
        <end position="330"/>
    </location>
</feature>
<comment type="caution">
    <text evidence="3">The sequence shown here is derived from an EMBL/GenBank/DDBJ whole genome shotgun (WGS) entry which is preliminary data.</text>
</comment>
<evidence type="ECO:0000313" key="4">
    <source>
        <dbReference type="Proteomes" id="UP001497497"/>
    </source>
</evidence>
<keyword evidence="1" id="KW-0175">Coiled coil</keyword>
<sequence length="1124" mass="124221">MAASKLSDEELLGDTSAAFQKSSELDLLGDDGELDEDALLSMDEAGTKTVSISFANDSVRPLSTRSRSRIGGPSHQHQVTQPIDIVDEQAFVFEETETTDLEDELNVAGEEDGHFHLADVGSVYQDETEGDFSAQMYHDQVGSGDAQAEISSVEEHHVEYNADSIHHLEADLTYVEMKGDQEGYEGGDGGGYVGDVNDVEYSASEAHATGLESSSVELGYEQPAESDEQVQLEYDTSEEAHQGDIAEQQVEHGDGEHYGSESESDDEDSRHNRGKFTSERTGVISLTSTTAREAIPDTLEINEEQAAQIEQFMTDKTLRGKNKTRGRPSAHSRLGNRPNMQGAGLLQGPRMGMFHRGMLGPRMRIGSPFHNSLQRGGFPGMNQRGPFPVRLMNQRGPFSGGQGQRVPFPVGPGNQRSSFPEGALALHFGTQSGPQRLPFQHGQFSSPPSQRGPFLGIQPRGPTTNNQRGLFQQQNIKVLQQNHLQLRGPQPNQAQFNHFRMPMGQGVRISMQGPSPQSPRPLMESSGQIRINRTMVSVTSGQPIPSLVKPVSTPPQSLLNIQQTGPRRVPPHQRLGPVQNQIRPQQPNSQSFQQPFYQARPQFSSNQGYQQALAGNEGQMMRKHKIYINPRFQNQQVRPQGPQTLQGGARTVKMGVPVQIQKAKALLDRAKQSQIKTSAQTQIKQVKQTENVSPGLKRKSVMVTNEVPAKIIKKPSNEEVIAKDEQPKKTLNEDSSKLDVLLEEQRRKRELIQKKKELARQRQAAIKRKELEERLKQEGKTLKDVLGSSEMEQEPPSVKPVSGSVAARLGPPPIQQQTGSLPVQRQKGPPVLQQQVPRNNQQQRNFQPPHPQSAPTKGASVGGQFVLQRPTGFPNGPQQQQNMFGSPPSPRIAFLNQPRMIVTNSPRLRTPSAVNDSRLKGAAPYLDSRFQLLASNSQQFRGPPPRANIQIRNPAPSSDPRLKNPLQIVDPRLRGPHIINHDPSYRGQRPVANALTPNQPVRFAPPQSVSQNIRYQAPHSAPPRGPPSQQYPSQFAPSNAPAAQLNQYPAPNPPTPTSYPTPAPQYTPQTASYHPSTYSPSIQQPYQQYPQTHQQPPAPQPIQQYAPTPSPQYQNFPVLQYNNQ</sequence>
<feature type="compositionally biased region" description="Polar residues" evidence="2">
    <location>
        <begin position="1111"/>
        <end position="1124"/>
    </location>
</feature>
<dbReference type="AlphaFoldDB" id="A0AAV2IDR1"/>
<feature type="region of interest" description="Disordered" evidence="2">
    <location>
        <begin position="207"/>
        <end position="291"/>
    </location>
</feature>
<evidence type="ECO:0000313" key="3">
    <source>
        <dbReference type="EMBL" id="CAL1545056.1"/>
    </source>
</evidence>
<protein>
    <recommendedName>
        <fullName evidence="5">RNA-binding protein 33</fullName>
    </recommendedName>
</protein>
<evidence type="ECO:0000256" key="1">
    <source>
        <dbReference type="SAM" id="Coils"/>
    </source>
</evidence>
<feature type="region of interest" description="Disordered" evidence="2">
    <location>
        <begin position="442"/>
        <end position="466"/>
    </location>
</feature>
<feature type="compositionally biased region" description="Low complexity" evidence="2">
    <location>
        <begin position="1066"/>
        <end position="1107"/>
    </location>
</feature>
<feature type="compositionally biased region" description="Basic and acidic residues" evidence="2">
    <location>
        <begin position="238"/>
        <end position="260"/>
    </location>
</feature>
<name>A0AAV2IDR1_LYMST</name>
<gene>
    <name evidence="3" type="ORF">GSLYS_00018539001</name>
</gene>
<dbReference type="EMBL" id="CAXITT010000670">
    <property type="protein sequence ID" value="CAL1545056.1"/>
    <property type="molecule type" value="Genomic_DNA"/>
</dbReference>
<feature type="compositionally biased region" description="Low complexity" evidence="2">
    <location>
        <begin position="829"/>
        <end position="847"/>
    </location>
</feature>
<keyword evidence="4" id="KW-1185">Reference proteome</keyword>
<feature type="region of interest" description="Disordered" evidence="2">
    <location>
        <begin position="59"/>
        <end position="78"/>
    </location>
</feature>
<evidence type="ECO:0008006" key="5">
    <source>
        <dbReference type="Google" id="ProtNLM"/>
    </source>
</evidence>
<feature type="coiled-coil region" evidence="1">
    <location>
        <begin position="741"/>
        <end position="775"/>
    </location>
</feature>
<proteinExistence type="predicted"/>